<feature type="transmembrane region" description="Helical" evidence="1">
    <location>
        <begin position="100"/>
        <end position="122"/>
    </location>
</feature>
<keyword evidence="1" id="KW-0812">Transmembrane</keyword>
<keyword evidence="1" id="KW-0472">Membrane</keyword>
<keyword evidence="2" id="KW-0732">Signal</keyword>
<dbReference type="AlphaFoldDB" id="A0A0G0M989"/>
<feature type="chain" id="PRO_5002533492" description="TrbC/VIRB2 family protein" evidence="2">
    <location>
        <begin position="30"/>
        <end position="133"/>
    </location>
</feature>
<dbReference type="EMBL" id="LBUU01000006">
    <property type="protein sequence ID" value="KKQ70229.1"/>
    <property type="molecule type" value="Genomic_DNA"/>
</dbReference>
<dbReference type="Pfam" id="PF18895">
    <property type="entry name" value="T4SS_pilin"/>
    <property type="match status" value="1"/>
</dbReference>
<accession>A0A0G0M989</accession>
<dbReference type="InterPro" id="IPR043993">
    <property type="entry name" value="T4SS_pilin"/>
</dbReference>
<feature type="signal peptide" evidence="2">
    <location>
        <begin position="1"/>
        <end position="29"/>
    </location>
</feature>
<feature type="transmembrane region" description="Helical" evidence="1">
    <location>
        <begin position="61"/>
        <end position="88"/>
    </location>
</feature>
<keyword evidence="1" id="KW-1133">Transmembrane helix</keyword>
<sequence>MLTFKKYLVATIVSLCVFSLFFQANLSQAQSLDESLGIKYAENVGLPAAADEDVRDMAVTIIKYLITFLGIIAVVIILYGGFVWMTAAGNDDRVGKAKSIIIAGVIGLVVIIAAFAIVNFVINMSADAINGDL</sequence>
<name>A0A0G0M989_9BACT</name>
<protein>
    <recommendedName>
        <fullName evidence="5">TrbC/VIRB2 family protein</fullName>
    </recommendedName>
</protein>
<evidence type="ECO:0000256" key="1">
    <source>
        <dbReference type="SAM" id="Phobius"/>
    </source>
</evidence>
<evidence type="ECO:0000313" key="3">
    <source>
        <dbReference type="EMBL" id="KKQ70229.1"/>
    </source>
</evidence>
<reference evidence="3 4" key="1">
    <citation type="journal article" date="2015" name="Nature">
        <title>rRNA introns, odd ribosomes, and small enigmatic genomes across a large radiation of phyla.</title>
        <authorList>
            <person name="Brown C.T."/>
            <person name="Hug L.A."/>
            <person name="Thomas B.C."/>
            <person name="Sharon I."/>
            <person name="Castelle C.J."/>
            <person name="Singh A."/>
            <person name="Wilkins M.J."/>
            <person name="Williams K.H."/>
            <person name="Banfield J.F."/>
        </authorList>
    </citation>
    <scope>NUCLEOTIDE SEQUENCE [LARGE SCALE GENOMIC DNA]</scope>
</reference>
<evidence type="ECO:0000313" key="4">
    <source>
        <dbReference type="Proteomes" id="UP000034022"/>
    </source>
</evidence>
<evidence type="ECO:0000256" key="2">
    <source>
        <dbReference type="SAM" id="SignalP"/>
    </source>
</evidence>
<comment type="caution">
    <text evidence="3">The sequence shown here is derived from an EMBL/GenBank/DDBJ whole genome shotgun (WGS) entry which is preliminary data.</text>
</comment>
<organism evidence="3 4">
    <name type="scientific">Candidatus Falkowbacteria bacterium GW2011_GWE1_38_31</name>
    <dbReference type="NCBI Taxonomy" id="1618638"/>
    <lineage>
        <taxon>Bacteria</taxon>
        <taxon>Candidatus Falkowiibacteriota</taxon>
    </lineage>
</organism>
<gene>
    <name evidence="3" type="ORF">US91_C0006G0068</name>
</gene>
<dbReference type="Proteomes" id="UP000034022">
    <property type="component" value="Unassembled WGS sequence"/>
</dbReference>
<evidence type="ECO:0008006" key="5">
    <source>
        <dbReference type="Google" id="ProtNLM"/>
    </source>
</evidence>
<proteinExistence type="predicted"/>